<keyword evidence="2" id="KW-1185">Reference proteome</keyword>
<dbReference type="AlphaFoldDB" id="A0A5B7GX81"/>
<sequence>MDAISQQEVPLTLLKNLDSSSRSSCASCAVCQPSPSDGVPLRGLRELPDVDAISSQMRSHASLKQLLVVGCMV</sequence>
<gene>
    <name evidence="1" type="ORF">E2C01_058719</name>
</gene>
<protein>
    <submittedName>
        <fullName evidence="1">Uncharacterized protein</fullName>
    </submittedName>
</protein>
<reference evidence="1 2" key="1">
    <citation type="submission" date="2019-05" db="EMBL/GenBank/DDBJ databases">
        <title>Another draft genome of Portunus trituberculatus and its Hox gene families provides insights of decapod evolution.</title>
        <authorList>
            <person name="Jeong J.-H."/>
            <person name="Song I."/>
            <person name="Kim S."/>
            <person name="Choi T."/>
            <person name="Kim D."/>
            <person name="Ryu S."/>
            <person name="Kim W."/>
        </authorList>
    </citation>
    <scope>NUCLEOTIDE SEQUENCE [LARGE SCALE GENOMIC DNA]</scope>
    <source>
        <tissue evidence="1">Muscle</tissue>
    </source>
</reference>
<dbReference type="Proteomes" id="UP000324222">
    <property type="component" value="Unassembled WGS sequence"/>
</dbReference>
<name>A0A5B7GX81_PORTR</name>
<comment type="caution">
    <text evidence="1">The sequence shown here is derived from an EMBL/GenBank/DDBJ whole genome shotgun (WGS) entry which is preliminary data.</text>
</comment>
<evidence type="ECO:0000313" key="2">
    <source>
        <dbReference type="Proteomes" id="UP000324222"/>
    </source>
</evidence>
<proteinExistence type="predicted"/>
<organism evidence="1 2">
    <name type="scientific">Portunus trituberculatus</name>
    <name type="common">Swimming crab</name>
    <name type="synonym">Neptunus trituberculatus</name>
    <dbReference type="NCBI Taxonomy" id="210409"/>
    <lineage>
        <taxon>Eukaryota</taxon>
        <taxon>Metazoa</taxon>
        <taxon>Ecdysozoa</taxon>
        <taxon>Arthropoda</taxon>
        <taxon>Crustacea</taxon>
        <taxon>Multicrustacea</taxon>
        <taxon>Malacostraca</taxon>
        <taxon>Eumalacostraca</taxon>
        <taxon>Eucarida</taxon>
        <taxon>Decapoda</taxon>
        <taxon>Pleocyemata</taxon>
        <taxon>Brachyura</taxon>
        <taxon>Eubrachyura</taxon>
        <taxon>Portunoidea</taxon>
        <taxon>Portunidae</taxon>
        <taxon>Portuninae</taxon>
        <taxon>Portunus</taxon>
    </lineage>
</organism>
<dbReference type="EMBL" id="VSRR010022295">
    <property type="protein sequence ID" value="MPC64600.1"/>
    <property type="molecule type" value="Genomic_DNA"/>
</dbReference>
<accession>A0A5B7GX81</accession>
<evidence type="ECO:0000313" key="1">
    <source>
        <dbReference type="EMBL" id="MPC64600.1"/>
    </source>
</evidence>